<dbReference type="RefSeq" id="WP_353400616.1">
    <property type="nucleotide sequence ID" value="NZ_BAABWU010000009.1"/>
</dbReference>
<dbReference type="Proteomes" id="UP001441944">
    <property type="component" value="Unassembled WGS sequence"/>
</dbReference>
<feature type="transmembrane region" description="Helical" evidence="1">
    <location>
        <begin position="144"/>
        <end position="165"/>
    </location>
</feature>
<keyword evidence="1" id="KW-0472">Membrane</keyword>
<feature type="transmembrane region" description="Helical" evidence="1">
    <location>
        <begin position="20"/>
        <end position="38"/>
    </location>
</feature>
<gene>
    <name evidence="2" type="ORF">NBRC116598_25240</name>
</gene>
<reference evidence="2 3" key="1">
    <citation type="submission" date="2024-04" db="EMBL/GenBank/DDBJ databases">
        <title>Draft genome sequence of Pseudophaeobacter arcticus NBRC 116598.</title>
        <authorList>
            <person name="Miyakawa T."/>
            <person name="Kusuya Y."/>
            <person name="Miura T."/>
        </authorList>
    </citation>
    <scope>NUCLEOTIDE SEQUENCE [LARGE SCALE GENOMIC DNA]</scope>
    <source>
        <strain evidence="2 3">SU-CL00105</strain>
    </source>
</reference>
<protein>
    <recommendedName>
        <fullName evidence="4">Component of SufBCD complex</fullName>
    </recommendedName>
</protein>
<organism evidence="2 3">
    <name type="scientific">Pseudophaeobacter arcticus</name>
    <dbReference type="NCBI Taxonomy" id="385492"/>
    <lineage>
        <taxon>Bacteria</taxon>
        <taxon>Pseudomonadati</taxon>
        <taxon>Pseudomonadota</taxon>
        <taxon>Alphaproteobacteria</taxon>
        <taxon>Rhodobacterales</taxon>
        <taxon>Paracoccaceae</taxon>
        <taxon>Pseudophaeobacter</taxon>
    </lineage>
</organism>
<evidence type="ECO:0008006" key="4">
    <source>
        <dbReference type="Google" id="ProtNLM"/>
    </source>
</evidence>
<evidence type="ECO:0000313" key="3">
    <source>
        <dbReference type="Proteomes" id="UP001441944"/>
    </source>
</evidence>
<keyword evidence="1" id="KW-1133">Transmembrane helix</keyword>
<dbReference type="EMBL" id="BAABWU010000009">
    <property type="protein sequence ID" value="GAA6197080.1"/>
    <property type="molecule type" value="Genomic_DNA"/>
</dbReference>
<name>A0ABQ0AMJ2_9RHOB</name>
<evidence type="ECO:0000313" key="2">
    <source>
        <dbReference type="EMBL" id="GAA6197080.1"/>
    </source>
</evidence>
<comment type="caution">
    <text evidence="2">The sequence shown here is derived from an EMBL/GenBank/DDBJ whole genome shotgun (WGS) entry which is preliminary data.</text>
</comment>
<feature type="transmembrane region" description="Helical" evidence="1">
    <location>
        <begin position="78"/>
        <end position="99"/>
    </location>
</feature>
<keyword evidence="1" id="KW-0812">Transmembrane</keyword>
<accession>A0ABQ0AMJ2</accession>
<keyword evidence="3" id="KW-1185">Reference proteome</keyword>
<sequence>MSLFETLSEMIDLRSFSNLWYWIALAVMWSTLSHRILGAPFDMVHRARKYGGQAVQDLDDLVRINVNRMMFVVRSAGVWLLGLACFFLSALATLGFVLGMEIAQAVFLLVFPLSLVVLINLMTAQKVLQNEAQGEDLYKAMTTCRFLIQLLGMIFIFVTALWGMYQNLNIGPLGG</sequence>
<evidence type="ECO:0000256" key="1">
    <source>
        <dbReference type="SAM" id="Phobius"/>
    </source>
</evidence>
<feature type="transmembrane region" description="Helical" evidence="1">
    <location>
        <begin position="105"/>
        <end position="123"/>
    </location>
</feature>
<proteinExistence type="predicted"/>